<evidence type="ECO:0000256" key="2">
    <source>
        <dbReference type="ARBA" id="ARBA00022692"/>
    </source>
</evidence>
<feature type="compositionally biased region" description="Basic and acidic residues" evidence="5">
    <location>
        <begin position="328"/>
        <end position="340"/>
    </location>
</feature>
<evidence type="ECO:0000256" key="6">
    <source>
        <dbReference type="SAM" id="Phobius"/>
    </source>
</evidence>
<dbReference type="Proteomes" id="UP000887540">
    <property type="component" value="Unplaced"/>
</dbReference>
<evidence type="ECO:0000256" key="4">
    <source>
        <dbReference type="ARBA" id="ARBA00023136"/>
    </source>
</evidence>
<feature type="transmembrane region" description="Helical" evidence="6">
    <location>
        <begin position="221"/>
        <end position="246"/>
    </location>
</feature>
<dbReference type="AlphaFoldDB" id="A0A914EM50"/>
<feature type="domain" description="Major facilitator superfamily (MFS) profile" evidence="7">
    <location>
        <begin position="1"/>
        <end position="354"/>
    </location>
</feature>
<evidence type="ECO:0000259" key="7">
    <source>
        <dbReference type="PROSITE" id="PS50850"/>
    </source>
</evidence>
<dbReference type="SUPFAM" id="SSF103473">
    <property type="entry name" value="MFS general substrate transporter"/>
    <property type="match status" value="1"/>
</dbReference>
<name>A0A914EM50_9BILA</name>
<feature type="transmembrane region" description="Helical" evidence="6">
    <location>
        <begin position="285"/>
        <end position="307"/>
    </location>
</feature>
<reference evidence="9" key="1">
    <citation type="submission" date="2022-11" db="UniProtKB">
        <authorList>
            <consortium name="WormBaseParasite"/>
        </authorList>
    </citation>
    <scope>IDENTIFICATION</scope>
</reference>
<feature type="transmembrane region" description="Helical" evidence="6">
    <location>
        <begin position="46"/>
        <end position="68"/>
    </location>
</feature>
<sequence>MTGLMIGAICFGQISDIYGRKLTLLIAMTFNNIFILASSFAPNLFWFTVARFCVNIFNAGVISVLPIFALEILPQKHRYWIYNLVGGAPLVMICAAVAYFSNDWKTYARIISLLGVPGLLALCFVSESPRFLIQKGRMEEAKIVIKRMYRIDNRKFEDDVIDLVLDKENQAFIKKQTKNNNYTFLHLFYTPSLSRYAISIGLSFFTTSMMTYALMFNLEHIAGSIYLNLVLSGIVRYVAGGFISLLELKCPKVGRKTIHFGVLLIAASCLLTFFVVNLTGTQAHLALLLRIMALVILGFIAQIFLVAETKNNPLGDHMPEPEESWPCFRKDKNRSNHKDEKTEKLINKGDYIEV</sequence>
<evidence type="ECO:0000313" key="9">
    <source>
        <dbReference type="WBParaSite" id="ACRNAN_scaffold87.g28667.t1"/>
    </source>
</evidence>
<dbReference type="InterPro" id="IPR005828">
    <property type="entry name" value="MFS_sugar_transport-like"/>
</dbReference>
<protein>
    <submittedName>
        <fullName evidence="9">Major facilitator superfamily (MFS) profile domain-containing protein</fullName>
    </submittedName>
</protein>
<evidence type="ECO:0000256" key="3">
    <source>
        <dbReference type="ARBA" id="ARBA00022989"/>
    </source>
</evidence>
<organism evidence="8 9">
    <name type="scientific">Acrobeloides nanus</name>
    <dbReference type="NCBI Taxonomy" id="290746"/>
    <lineage>
        <taxon>Eukaryota</taxon>
        <taxon>Metazoa</taxon>
        <taxon>Ecdysozoa</taxon>
        <taxon>Nematoda</taxon>
        <taxon>Chromadorea</taxon>
        <taxon>Rhabditida</taxon>
        <taxon>Tylenchina</taxon>
        <taxon>Cephalobomorpha</taxon>
        <taxon>Cephaloboidea</taxon>
        <taxon>Cephalobidae</taxon>
        <taxon>Acrobeloides</taxon>
    </lineage>
</organism>
<feature type="transmembrane region" description="Helical" evidence="6">
    <location>
        <begin position="22"/>
        <end position="40"/>
    </location>
</feature>
<dbReference type="InterPro" id="IPR020846">
    <property type="entry name" value="MFS_dom"/>
</dbReference>
<feature type="transmembrane region" description="Helical" evidence="6">
    <location>
        <begin position="106"/>
        <end position="125"/>
    </location>
</feature>
<evidence type="ECO:0000313" key="8">
    <source>
        <dbReference type="Proteomes" id="UP000887540"/>
    </source>
</evidence>
<evidence type="ECO:0000256" key="5">
    <source>
        <dbReference type="SAM" id="MobiDB-lite"/>
    </source>
</evidence>
<feature type="transmembrane region" description="Helical" evidence="6">
    <location>
        <begin position="80"/>
        <end position="100"/>
    </location>
</feature>
<accession>A0A914EM50</accession>
<dbReference type="InterPro" id="IPR036259">
    <property type="entry name" value="MFS_trans_sf"/>
</dbReference>
<dbReference type="GO" id="GO:0016020">
    <property type="term" value="C:membrane"/>
    <property type="evidence" value="ECO:0007669"/>
    <property type="project" value="UniProtKB-SubCell"/>
</dbReference>
<dbReference type="Gene3D" id="1.20.1250.20">
    <property type="entry name" value="MFS general substrate transporter like domains"/>
    <property type="match status" value="1"/>
</dbReference>
<keyword evidence="3 6" id="KW-1133">Transmembrane helix</keyword>
<dbReference type="Pfam" id="PF00083">
    <property type="entry name" value="Sugar_tr"/>
    <property type="match status" value="1"/>
</dbReference>
<feature type="transmembrane region" description="Helical" evidence="6">
    <location>
        <begin position="258"/>
        <end position="279"/>
    </location>
</feature>
<keyword evidence="4 6" id="KW-0472">Membrane</keyword>
<comment type="subcellular location">
    <subcellularLocation>
        <location evidence="1">Membrane</location>
        <topology evidence="1">Multi-pass membrane protein</topology>
    </subcellularLocation>
</comment>
<evidence type="ECO:0000256" key="1">
    <source>
        <dbReference type="ARBA" id="ARBA00004141"/>
    </source>
</evidence>
<keyword evidence="8" id="KW-1185">Reference proteome</keyword>
<dbReference type="PROSITE" id="PS50850">
    <property type="entry name" value="MFS"/>
    <property type="match status" value="1"/>
</dbReference>
<keyword evidence="2 6" id="KW-0812">Transmembrane</keyword>
<dbReference type="PANTHER" id="PTHR24064">
    <property type="entry name" value="SOLUTE CARRIER FAMILY 22 MEMBER"/>
    <property type="match status" value="1"/>
</dbReference>
<proteinExistence type="predicted"/>
<feature type="transmembrane region" description="Helical" evidence="6">
    <location>
        <begin position="196"/>
        <end position="215"/>
    </location>
</feature>
<dbReference type="GO" id="GO:0022857">
    <property type="term" value="F:transmembrane transporter activity"/>
    <property type="evidence" value="ECO:0007669"/>
    <property type="project" value="InterPro"/>
</dbReference>
<dbReference type="WBParaSite" id="ACRNAN_scaffold87.g28667.t1">
    <property type="protein sequence ID" value="ACRNAN_scaffold87.g28667.t1"/>
    <property type="gene ID" value="ACRNAN_scaffold87.g28667"/>
</dbReference>
<feature type="region of interest" description="Disordered" evidence="5">
    <location>
        <begin position="316"/>
        <end position="340"/>
    </location>
</feature>